<dbReference type="GeneID" id="64972307"/>
<keyword evidence="1" id="KW-0472">Membrane</keyword>
<keyword evidence="1" id="KW-1133">Transmembrane helix</keyword>
<gene>
    <name evidence="2" type="ORF">APUU_30527S</name>
</gene>
<evidence type="ECO:0000313" key="2">
    <source>
        <dbReference type="EMBL" id="BCS22302.1"/>
    </source>
</evidence>
<dbReference type="EMBL" id="AP024445">
    <property type="protein sequence ID" value="BCS22302.1"/>
    <property type="molecule type" value="Genomic_DNA"/>
</dbReference>
<keyword evidence="3" id="KW-1185">Reference proteome</keyword>
<organism evidence="2 3">
    <name type="scientific">Aspergillus puulaauensis</name>
    <dbReference type="NCBI Taxonomy" id="1220207"/>
    <lineage>
        <taxon>Eukaryota</taxon>
        <taxon>Fungi</taxon>
        <taxon>Dikarya</taxon>
        <taxon>Ascomycota</taxon>
        <taxon>Pezizomycotina</taxon>
        <taxon>Eurotiomycetes</taxon>
        <taxon>Eurotiomycetidae</taxon>
        <taxon>Eurotiales</taxon>
        <taxon>Aspergillaceae</taxon>
        <taxon>Aspergillus</taxon>
    </lineage>
</organism>
<keyword evidence="1" id="KW-0812">Transmembrane</keyword>
<dbReference type="AlphaFoldDB" id="A0A7R8AL36"/>
<feature type="transmembrane region" description="Helical" evidence="1">
    <location>
        <begin position="74"/>
        <end position="94"/>
    </location>
</feature>
<reference evidence="2" key="1">
    <citation type="submission" date="2021-01" db="EMBL/GenBank/DDBJ databases">
        <authorList>
            <consortium name="Aspergillus puulaauensis MK2 genome sequencing consortium"/>
            <person name="Kazuki M."/>
            <person name="Futagami T."/>
        </authorList>
    </citation>
    <scope>NUCLEOTIDE SEQUENCE</scope>
    <source>
        <strain evidence="2">MK2</strain>
    </source>
</reference>
<dbReference type="Proteomes" id="UP000654913">
    <property type="component" value="Chromosome 3"/>
</dbReference>
<reference evidence="2" key="2">
    <citation type="submission" date="2021-02" db="EMBL/GenBank/DDBJ databases">
        <title>Aspergillus puulaauensis MK2 genome sequence.</title>
        <authorList>
            <person name="Futagami T."/>
            <person name="Mori K."/>
            <person name="Kadooka C."/>
            <person name="Tanaka T."/>
        </authorList>
    </citation>
    <scope>NUCLEOTIDE SEQUENCE</scope>
    <source>
        <strain evidence="2">MK2</strain>
    </source>
</reference>
<proteinExistence type="predicted"/>
<evidence type="ECO:0000313" key="3">
    <source>
        <dbReference type="Proteomes" id="UP000654913"/>
    </source>
</evidence>
<sequence>MNSKVGPHDDGCKPNPSQTPKSILGFSSILLSPHDFLSISWFPITLHLLNVPPLDLTVDDLHSSTRCGGGSLRWGMALTLILINSWPLTLVAAFHARSRIFSRFVD</sequence>
<evidence type="ECO:0000256" key="1">
    <source>
        <dbReference type="SAM" id="Phobius"/>
    </source>
</evidence>
<dbReference type="KEGG" id="apuu:APUU_30527S"/>
<dbReference type="RefSeq" id="XP_041554496.1">
    <property type="nucleotide sequence ID" value="XM_041701631.1"/>
</dbReference>
<name>A0A7R8AL36_9EURO</name>
<protein>
    <submittedName>
        <fullName evidence="2">Uncharacterized protein</fullName>
    </submittedName>
</protein>
<accession>A0A7R8AL36</accession>